<sequence>MSGRLFCACCDYKHGDVAVFHGIVMIPVIDTPCLIGYLALISNLPE</sequence>
<reference evidence="1 2" key="1">
    <citation type="journal article" date="2007" name="J. Bacteriol.">
        <title>Genome sequence analysis of the emerging human pathogenic acetic acid bacterium Granulibacter bethesdensis.</title>
        <authorList>
            <person name="Greenberg D.E."/>
            <person name="Porcella S.F."/>
            <person name="Zelazny A.M."/>
            <person name="Virtaneva K."/>
            <person name="Sturdevant D.E."/>
            <person name="Kupko J.J.III."/>
            <person name="Barbian K.D."/>
            <person name="Babar A."/>
            <person name="Dorward D.W."/>
            <person name="Holland S.M."/>
        </authorList>
    </citation>
    <scope>NUCLEOTIDE SEQUENCE [LARGE SCALE GENOMIC DNA]</scope>
    <source>
        <strain evidence="2">ATCC BAA-1260 / CGDNIH1</strain>
    </source>
</reference>
<evidence type="ECO:0000313" key="2">
    <source>
        <dbReference type="Proteomes" id="UP000001963"/>
    </source>
</evidence>
<dbReference type="EMBL" id="CP000394">
    <property type="protein sequence ID" value="ASV62361.1"/>
    <property type="molecule type" value="Genomic_DNA"/>
</dbReference>
<evidence type="ECO:0000313" key="1">
    <source>
        <dbReference type="EMBL" id="ASV62361.1"/>
    </source>
</evidence>
<dbReference type="KEGG" id="gbe:GbCGDNIH1_8188"/>
<dbReference type="Proteomes" id="UP000001963">
    <property type="component" value="Chromosome"/>
</dbReference>
<dbReference type="RefSeq" id="WP_157691966.1">
    <property type="nucleotide sequence ID" value="NC_008343.2"/>
</dbReference>
<proteinExistence type="predicted"/>
<dbReference type="GeneID" id="69746630"/>
<gene>
    <name evidence="1" type="ordered locus">GbCGDNIH1_8188</name>
</gene>
<accession>A0A286M2W2</accession>
<organism evidence="1 2">
    <name type="scientific">Granulibacter bethesdensis (strain ATCC BAA-1260 / CGDNIH1)</name>
    <dbReference type="NCBI Taxonomy" id="391165"/>
    <lineage>
        <taxon>Bacteria</taxon>
        <taxon>Pseudomonadati</taxon>
        <taxon>Pseudomonadota</taxon>
        <taxon>Alphaproteobacteria</taxon>
        <taxon>Acetobacterales</taxon>
        <taxon>Acetobacteraceae</taxon>
        <taxon>Granulibacter</taxon>
    </lineage>
</organism>
<keyword evidence="2" id="KW-1185">Reference proteome</keyword>
<protein>
    <submittedName>
        <fullName evidence="1">Uncharacterized protein</fullName>
    </submittedName>
</protein>
<dbReference type="AlphaFoldDB" id="A0A286M2W2"/>
<name>A0A286M2W2_GRABC</name>